<sequence length="204" mass="21068">MKFSYFLTSGLFALSAQAAAIQQENVQEVVEKRATVDLATGVAADILHLIGLSIGITGNINLKREDLEERATVDLATGLAADVLGLIGLSAAVTADVEAKRDDVSVEKRATVDLAVGLALNILQLIGLSVGVSASVSKRDTVNAAAVLDVLQLIEAQLGATAEVDLKKRDGLDVNKLAEDLPSIVAGVLTAVDSIANGTLAELL</sequence>
<comment type="caution">
    <text evidence="2">The sequence shown here is derived from an EMBL/GenBank/DDBJ whole genome shotgun (WGS) entry which is preliminary data.</text>
</comment>
<proteinExistence type="predicted"/>
<dbReference type="AlphaFoldDB" id="A0A367XS16"/>
<evidence type="ECO:0000313" key="3">
    <source>
        <dbReference type="Proteomes" id="UP000253472"/>
    </source>
</evidence>
<name>A0A367XS16_9ASCO</name>
<dbReference type="Proteomes" id="UP000253472">
    <property type="component" value="Unassembled WGS sequence"/>
</dbReference>
<keyword evidence="3" id="KW-1185">Reference proteome</keyword>
<evidence type="ECO:0008006" key="4">
    <source>
        <dbReference type="Google" id="ProtNLM"/>
    </source>
</evidence>
<evidence type="ECO:0000313" key="2">
    <source>
        <dbReference type="EMBL" id="RCK56434.1"/>
    </source>
</evidence>
<reference evidence="2 3" key="1">
    <citation type="submission" date="2018-06" db="EMBL/GenBank/DDBJ databases">
        <title>Whole genome sequencing of Candida tropicalis (genome annotated by CSBL at Korea University).</title>
        <authorList>
            <person name="Ahn J."/>
        </authorList>
    </citation>
    <scope>NUCLEOTIDE SEQUENCE [LARGE SCALE GENOMIC DNA]</scope>
    <source>
        <strain evidence="2 3">ATCC 20962</strain>
    </source>
</reference>
<protein>
    <recommendedName>
        <fullName evidence="4">Cell wall mannoprotein 1</fullName>
    </recommendedName>
</protein>
<accession>A0A367XS16</accession>
<keyword evidence="1" id="KW-0732">Signal</keyword>
<organism evidence="2 3">
    <name type="scientific">Candida viswanathii</name>
    <dbReference type="NCBI Taxonomy" id="5486"/>
    <lineage>
        <taxon>Eukaryota</taxon>
        <taxon>Fungi</taxon>
        <taxon>Dikarya</taxon>
        <taxon>Ascomycota</taxon>
        <taxon>Saccharomycotina</taxon>
        <taxon>Pichiomycetes</taxon>
        <taxon>Debaryomycetaceae</taxon>
        <taxon>Candida/Lodderomyces clade</taxon>
        <taxon>Candida</taxon>
    </lineage>
</organism>
<dbReference type="OrthoDB" id="4025442at2759"/>
<feature type="chain" id="PRO_5016670924" description="Cell wall mannoprotein 1" evidence="1">
    <location>
        <begin position="19"/>
        <end position="204"/>
    </location>
</feature>
<evidence type="ECO:0000256" key="1">
    <source>
        <dbReference type="SAM" id="SignalP"/>
    </source>
</evidence>
<feature type="signal peptide" evidence="1">
    <location>
        <begin position="1"/>
        <end position="18"/>
    </location>
</feature>
<gene>
    <name evidence="2" type="ORF">Cantr_05091</name>
</gene>
<dbReference type="EMBL" id="QLNQ01000029">
    <property type="protein sequence ID" value="RCK56434.1"/>
    <property type="molecule type" value="Genomic_DNA"/>
</dbReference>